<dbReference type="RefSeq" id="WP_068452915.1">
    <property type="nucleotide sequence ID" value="NZ_JAWVOH010000002.1"/>
</dbReference>
<protein>
    <submittedName>
        <fullName evidence="2">Competence type IV pilus minor pilin ComGF</fullName>
    </submittedName>
</protein>
<evidence type="ECO:0000313" key="2">
    <source>
        <dbReference type="EMBL" id="MEL5988859.1"/>
    </source>
</evidence>
<feature type="transmembrane region" description="Helical" evidence="1">
    <location>
        <begin position="16"/>
        <end position="37"/>
    </location>
</feature>
<comment type="caution">
    <text evidence="2">The sequence shown here is derived from an EMBL/GenBank/DDBJ whole genome shotgun (WGS) entry which is preliminary data.</text>
</comment>
<sequence length="152" mass="17528">MCKVQVDQSGYTLLEALLQLLCLCMVAATIPLIIPWYEKTKEFMIGTNTAEFEVFLSEFRADLQKSEAIYVVNDQEIQLEQANETNPEKKYLSTYRFSKNRIIKTYGLGDGTDIKLVAVTKVHFSLEKELFIIQCKMGNDTIRRRTFVLSLK</sequence>
<dbReference type="EMBL" id="JBCEWA010000007">
    <property type="protein sequence ID" value="MEL5988859.1"/>
    <property type="molecule type" value="Genomic_DNA"/>
</dbReference>
<keyword evidence="3" id="KW-1185">Reference proteome</keyword>
<evidence type="ECO:0000313" key="3">
    <source>
        <dbReference type="Proteomes" id="UP001398420"/>
    </source>
</evidence>
<keyword evidence="1" id="KW-1133">Transmembrane helix</keyword>
<gene>
    <name evidence="2" type="ORF">AAF454_10655</name>
</gene>
<proteinExistence type="predicted"/>
<keyword evidence="1" id="KW-0812">Transmembrane</keyword>
<organism evidence="2 3">
    <name type="scientific">Kurthia gibsonii</name>
    <dbReference type="NCBI Taxonomy" id="33946"/>
    <lineage>
        <taxon>Bacteria</taxon>
        <taxon>Bacillati</taxon>
        <taxon>Bacillota</taxon>
        <taxon>Bacilli</taxon>
        <taxon>Bacillales</taxon>
        <taxon>Caryophanaceae</taxon>
        <taxon>Kurthia</taxon>
    </lineage>
</organism>
<dbReference type="Pfam" id="PF15980">
    <property type="entry name" value="ComGF"/>
    <property type="match status" value="1"/>
</dbReference>
<evidence type="ECO:0000256" key="1">
    <source>
        <dbReference type="SAM" id="Phobius"/>
    </source>
</evidence>
<accession>A0ABU9LN18</accession>
<keyword evidence="1" id="KW-0472">Membrane</keyword>
<reference evidence="2 3" key="1">
    <citation type="submission" date="2024-04" db="EMBL/GenBank/DDBJ databases">
        <authorList>
            <person name="Wu Y.S."/>
            <person name="Zhang L."/>
        </authorList>
    </citation>
    <scope>NUCLEOTIDE SEQUENCE [LARGE SCALE GENOMIC DNA]</scope>
    <source>
        <strain evidence="2 3">KG-01</strain>
    </source>
</reference>
<name>A0ABU9LN18_9BACL</name>
<dbReference type="Proteomes" id="UP001398420">
    <property type="component" value="Unassembled WGS sequence"/>
</dbReference>
<dbReference type="InterPro" id="IPR016977">
    <property type="entry name" value="ComGF"/>
</dbReference>